<proteinExistence type="inferred from homology"/>
<evidence type="ECO:0000256" key="9">
    <source>
        <dbReference type="ARBA" id="ARBA00023128"/>
    </source>
</evidence>
<dbReference type="GO" id="GO:1903955">
    <property type="term" value="P:positive regulation of protein targeting to mitochondrion"/>
    <property type="evidence" value="ECO:0007669"/>
    <property type="project" value="TreeGrafter"/>
</dbReference>
<comment type="subcellular location">
    <subcellularLocation>
        <location evidence="1">Mitochondrion outer membrane</location>
        <topology evidence="1">Single-pass membrane protein</topology>
    </subcellularLocation>
</comment>
<evidence type="ECO:0000256" key="3">
    <source>
        <dbReference type="ARBA" id="ARBA00014537"/>
    </source>
</evidence>
<keyword evidence="9" id="KW-0496">Mitochondrion</keyword>
<dbReference type="PANTHER" id="PTHR46722:SF1">
    <property type="entry name" value="MITOCHONDRIAL IMPORT RECEPTOR SUBUNIT TOM7 HOMOLOG"/>
    <property type="match status" value="1"/>
</dbReference>
<evidence type="ECO:0000256" key="11">
    <source>
        <dbReference type="ARBA" id="ARBA00032786"/>
    </source>
</evidence>
<keyword evidence="7" id="KW-0653">Protein transport</keyword>
<keyword evidence="5" id="KW-0812">Transmembrane</keyword>
<comment type="similarity">
    <text evidence="2">Belongs to the Tom7 family.</text>
</comment>
<reference evidence="12" key="3">
    <citation type="submission" date="2025-09" db="UniProtKB">
        <authorList>
            <consortium name="Ensembl"/>
        </authorList>
    </citation>
    <scope>IDENTIFICATION</scope>
</reference>
<dbReference type="AlphaFoldDB" id="A0A8B9WC25"/>
<evidence type="ECO:0000256" key="8">
    <source>
        <dbReference type="ARBA" id="ARBA00022989"/>
    </source>
</evidence>
<evidence type="ECO:0000256" key="10">
    <source>
        <dbReference type="ARBA" id="ARBA00023136"/>
    </source>
</evidence>
<keyword evidence="13" id="KW-1185">Reference proteome</keyword>
<reference evidence="12" key="2">
    <citation type="submission" date="2025-08" db="UniProtKB">
        <authorList>
            <consortium name="Ensembl"/>
        </authorList>
    </citation>
    <scope>IDENTIFICATION</scope>
</reference>
<reference evidence="12" key="1">
    <citation type="submission" date="2019-05" db="EMBL/GenBank/DDBJ databases">
        <authorList>
            <person name="Zhang S."/>
            <person name="Liu J."/>
        </authorList>
    </citation>
    <scope>NUCLEOTIDE SEQUENCE [LARGE SCALE GENOMIC DNA]</scope>
</reference>
<protein>
    <recommendedName>
        <fullName evidence="3">Mitochondrial import receptor subunit TOM7 homolog</fullName>
    </recommendedName>
    <alternativeName>
        <fullName evidence="11">Translocase of outer membrane 7 kDa subunit homolog</fullName>
    </alternativeName>
</protein>
<dbReference type="PANTHER" id="PTHR46722">
    <property type="entry name" value="MITOCHONDRIAL IMPORT RECEPTOR SUBUNIT TOM7 HOMOLOG"/>
    <property type="match status" value="1"/>
</dbReference>
<evidence type="ECO:0000256" key="5">
    <source>
        <dbReference type="ARBA" id="ARBA00022692"/>
    </source>
</evidence>
<evidence type="ECO:0000256" key="6">
    <source>
        <dbReference type="ARBA" id="ARBA00022787"/>
    </source>
</evidence>
<keyword evidence="10" id="KW-0472">Membrane</keyword>
<evidence type="ECO:0000256" key="2">
    <source>
        <dbReference type="ARBA" id="ARBA00010917"/>
    </source>
</evidence>
<keyword evidence="8" id="KW-1133">Transmembrane helix</keyword>
<name>A0A8B9WC25_BOSMU</name>
<dbReference type="GO" id="GO:0005742">
    <property type="term" value="C:mitochondrial outer membrane translocase complex"/>
    <property type="evidence" value="ECO:0007669"/>
    <property type="project" value="InterPro"/>
</dbReference>
<dbReference type="GeneTree" id="ENSGT00950000184894"/>
<dbReference type="InterPro" id="IPR012621">
    <property type="entry name" value="Tom7"/>
</dbReference>
<evidence type="ECO:0000256" key="7">
    <source>
        <dbReference type="ARBA" id="ARBA00022927"/>
    </source>
</evidence>
<keyword evidence="6" id="KW-1000">Mitochondrion outer membrane</keyword>
<keyword evidence="4" id="KW-0813">Transport</keyword>
<dbReference type="Proteomes" id="UP000694520">
    <property type="component" value="Chromosome 8"/>
</dbReference>
<organism evidence="12 13">
    <name type="scientific">Bos mutus grunniens</name>
    <name type="common">Wild yak</name>
    <name type="synonym">Bos grunniens</name>
    <dbReference type="NCBI Taxonomy" id="30521"/>
    <lineage>
        <taxon>Eukaryota</taxon>
        <taxon>Metazoa</taxon>
        <taxon>Chordata</taxon>
        <taxon>Craniata</taxon>
        <taxon>Vertebrata</taxon>
        <taxon>Euteleostomi</taxon>
        <taxon>Mammalia</taxon>
        <taxon>Eutheria</taxon>
        <taxon>Laurasiatheria</taxon>
        <taxon>Artiodactyla</taxon>
        <taxon>Ruminantia</taxon>
        <taxon>Pecora</taxon>
        <taxon>Bovidae</taxon>
        <taxon>Bovinae</taxon>
        <taxon>Bos</taxon>
    </lineage>
</organism>
<dbReference type="Ensembl" id="ENSBGRT00000003334.1">
    <property type="protein sequence ID" value="ENSBGRP00000002935.1"/>
    <property type="gene ID" value="ENSBGRG00000001798.1"/>
</dbReference>
<sequence length="80" mass="9278">MVLFLSKQEKRIKKQIQQTEHRKKLFKGSQFANHWGFIPLVISLVFKRCADPRRPEPTGRGSLVGCHLWGRTELDTTEAT</sequence>
<dbReference type="Pfam" id="PF08038">
    <property type="entry name" value="Tom7"/>
    <property type="match status" value="1"/>
</dbReference>
<evidence type="ECO:0000256" key="4">
    <source>
        <dbReference type="ARBA" id="ARBA00022448"/>
    </source>
</evidence>
<accession>A0A8B9WC25</accession>
<evidence type="ECO:0000256" key="1">
    <source>
        <dbReference type="ARBA" id="ARBA00004572"/>
    </source>
</evidence>
<evidence type="ECO:0000313" key="13">
    <source>
        <dbReference type="Proteomes" id="UP000694520"/>
    </source>
</evidence>
<evidence type="ECO:0000313" key="12">
    <source>
        <dbReference type="Ensembl" id="ENSBGRP00000002935.1"/>
    </source>
</evidence>
<dbReference type="GO" id="GO:0030150">
    <property type="term" value="P:protein import into mitochondrial matrix"/>
    <property type="evidence" value="ECO:0007669"/>
    <property type="project" value="InterPro"/>
</dbReference>